<dbReference type="Gene3D" id="1.10.10.60">
    <property type="entry name" value="Homeodomain-like"/>
    <property type="match status" value="1"/>
</dbReference>
<keyword evidence="2" id="KW-0812">Transmembrane</keyword>
<dbReference type="PANTHER" id="PTHR43280">
    <property type="entry name" value="ARAC-FAMILY TRANSCRIPTIONAL REGULATOR"/>
    <property type="match status" value="1"/>
</dbReference>
<dbReference type="Pfam" id="PF12833">
    <property type="entry name" value="HTH_18"/>
    <property type="match status" value="1"/>
</dbReference>
<keyword evidence="1" id="KW-0238">DNA-binding</keyword>
<reference evidence="4" key="1">
    <citation type="submission" date="2019-08" db="EMBL/GenBank/DDBJ databases">
        <authorList>
            <person name="Kucharzyk K."/>
            <person name="Murdoch R.W."/>
            <person name="Higgins S."/>
            <person name="Loffler F."/>
        </authorList>
    </citation>
    <scope>NUCLEOTIDE SEQUENCE</scope>
</reference>
<accession>A0A644VG53</accession>
<dbReference type="InterPro" id="IPR018060">
    <property type="entry name" value="HTH_AraC"/>
</dbReference>
<feature type="transmembrane region" description="Helical" evidence="2">
    <location>
        <begin position="98"/>
        <end position="120"/>
    </location>
</feature>
<comment type="caution">
    <text evidence="4">The sequence shown here is derived from an EMBL/GenBank/DDBJ whole genome shotgun (WGS) entry which is preliminary data.</text>
</comment>
<name>A0A644VG53_9ZZZZ</name>
<dbReference type="SMART" id="SM00342">
    <property type="entry name" value="HTH_ARAC"/>
    <property type="match status" value="1"/>
</dbReference>
<keyword evidence="2" id="KW-1133">Transmembrane helix</keyword>
<feature type="transmembrane region" description="Helical" evidence="2">
    <location>
        <begin position="140"/>
        <end position="161"/>
    </location>
</feature>
<evidence type="ECO:0000313" key="4">
    <source>
        <dbReference type="EMBL" id="MPL90374.1"/>
    </source>
</evidence>
<gene>
    <name evidence="4" type="ORF">SDC9_36424</name>
</gene>
<feature type="transmembrane region" description="Helical" evidence="2">
    <location>
        <begin position="173"/>
        <end position="195"/>
    </location>
</feature>
<dbReference type="PROSITE" id="PS01124">
    <property type="entry name" value="HTH_ARAC_FAMILY_2"/>
    <property type="match status" value="1"/>
</dbReference>
<sequence length="355" mass="41465">MEYLYIATVFAGSLVCFLASLLLFVRRKAGGRSRIILAVIVFFSVINYITRFIDLCRGEVPEFIVSADMLLLANFMVISYIMYPVEVISPGWLNFRRIIGLYSVWLFFVFVYVITLVAGVNYTQYASVLDMFQDAGKFDVWFRLIMTALIIAPLFFVFFIHRSTRYNNSDLAWLKRYSSVLFINIVAYLSVLFFNHQILHIVYYYLSVGCSLYIVYMELFDRLISSSLTEISTKEKSLKPQHVQEIKNSALTDKLDSYMKKNNAWRDPNLTLNMLASELCTNRTTLASVMRQSGIENYTNYINRLRIEDFRNQIESGNFQNYQDAFFYVGFRSRSTALRNFRQFTGMTPSEFYNT</sequence>
<feature type="transmembrane region" description="Helical" evidence="2">
    <location>
        <begin position="201"/>
        <end position="220"/>
    </location>
</feature>
<organism evidence="4">
    <name type="scientific">bioreactor metagenome</name>
    <dbReference type="NCBI Taxonomy" id="1076179"/>
    <lineage>
        <taxon>unclassified sequences</taxon>
        <taxon>metagenomes</taxon>
        <taxon>ecological metagenomes</taxon>
    </lineage>
</organism>
<feature type="transmembrane region" description="Helical" evidence="2">
    <location>
        <begin position="36"/>
        <end position="53"/>
    </location>
</feature>
<evidence type="ECO:0000259" key="3">
    <source>
        <dbReference type="PROSITE" id="PS01124"/>
    </source>
</evidence>
<keyword evidence="2" id="KW-0472">Membrane</keyword>
<dbReference type="GO" id="GO:0003700">
    <property type="term" value="F:DNA-binding transcription factor activity"/>
    <property type="evidence" value="ECO:0007669"/>
    <property type="project" value="InterPro"/>
</dbReference>
<dbReference type="AlphaFoldDB" id="A0A644VG53"/>
<proteinExistence type="predicted"/>
<evidence type="ECO:0000256" key="1">
    <source>
        <dbReference type="ARBA" id="ARBA00023125"/>
    </source>
</evidence>
<feature type="domain" description="HTH araC/xylS-type" evidence="3">
    <location>
        <begin position="253"/>
        <end position="355"/>
    </location>
</feature>
<evidence type="ECO:0000256" key="2">
    <source>
        <dbReference type="SAM" id="Phobius"/>
    </source>
</evidence>
<dbReference type="GO" id="GO:0043565">
    <property type="term" value="F:sequence-specific DNA binding"/>
    <property type="evidence" value="ECO:0007669"/>
    <property type="project" value="InterPro"/>
</dbReference>
<feature type="transmembrane region" description="Helical" evidence="2">
    <location>
        <begin position="6"/>
        <end position="24"/>
    </location>
</feature>
<dbReference type="PANTHER" id="PTHR43280:SF2">
    <property type="entry name" value="HTH-TYPE TRANSCRIPTIONAL REGULATOR EXSA"/>
    <property type="match status" value="1"/>
</dbReference>
<feature type="transmembrane region" description="Helical" evidence="2">
    <location>
        <begin position="65"/>
        <end position="86"/>
    </location>
</feature>
<protein>
    <recommendedName>
        <fullName evidence="3">HTH araC/xylS-type domain-containing protein</fullName>
    </recommendedName>
</protein>
<dbReference type="EMBL" id="VSSQ01000302">
    <property type="protein sequence ID" value="MPL90374.1"/>
    <property type="molecule type" value="Genomic_DNA"/>
</dbReference>